<evidence type="ECO:0000256" key="2">
    <source>
        <dbReference type="SAM" id="SignalP"/>
    </source>
</evidence>
<proteinExistence type="predicted"/>
<reference evidence="3 4" key="1">
    <citation type="submission" date="2011-05" db="EMBL/GenBank/DDBJ databases">
        <authorList>
            <person name="Muzny D."/>
            <person name="Qin X."/>
            <person name="Deng J."/>
            <person name="Jiang H."/>
            <person name="Liu Y."/>
            <person name="Qu J."/>
            <person name="Song X.-Z."/>
            <person name="Zhang L."/>
            <person name="Thornton R."/>
            <person name="Coyle M."/>
            <person name="Francisco L."/>
            <person name="Jackson L."/>
            <person name="Javaid M."/>
            <person name="Korchina V."/>
            <person name="Kovar C."/>
            <person name="Mata R."/>
            <person name="Mathew T."/>
            <person name="Ngo R."/>
            <person name="Nguyen L."/>
            <person name="Nguyen N."/>
            <person name="Okwuonu G."/>
            <person name="Ongeri F."/>
            <person name="Pham C."/>
            <person name="Simmons D."/>
            <person name="Wilczek-Boney K."/>
            <person name="Hale W."/>
            <person name="Jakkamsetti A."/>
            <person name="Pham P."/>
            <person name="Ruth R."/>
            <person name="San Lucas F."/>
            <person name="Warren J."/>
            <person name="Zhang J."/>
            <person name="Zhao Z."/>
            <person name="Zhou C."/>
            <person name="Zhu D."/>
            <person name="Lee S."/>
            <person name="Bess C."/>
            <person name="Blankenburg K."/>
            <person name="Forbes L."/>
            <person name="Fu Q."/>
            <person name="Gubbala S."/>
            <person name="Hirani K."/>
            <person name="Jayaseelan J.C."/>
            <person name="Lara F."/>
            <person name="Munidasa M."/>
            <person name="Palculict T."/>
            <person name="Patil S."/>
            <person name="Pu L.-L."/>
            <person name="Saada N."/>
            <person name="Tang L."/>
            <person name="Weissenberger G."/>
            <person name="Zhu Y."/>
            <person name="Hemphill L."/>
            <person name="Shang Y."/>
            <person name="Youmans B."/>
            <person name="Ayvaz T."/>
            <person name="Ross M."/>
            <person name="Santibanez J."/>
            <person name="Aqrawi P."/>
            <person name="Gross S."/>
            <person name="Joshi V."/>
            <person name="Fowler G."/>
            <person name="Nazareth L."/>
            <person name="Reid J."/>
            <person name="Worley K."/>
            <person name="Petrosino J."/>
            <person name="Highlander S."/>
            <person name="Gibbs R."/>
        </authorList>
    </citation>
    <scope>NUCLEOTIDE SEQUENCE [LARGE SCALE GENOMIC DNA]</scope>
    <source>
        <strain evidence="3 4">871</strain>
    </source>
</reference>
<keyword evidence="1" id="KW-0175">Coiled coil</keyword>
<comment type="caution">
    <text evidence="3">The sequence shown here is derived from an EMBL/GenBank/DDBJ whole genome shotgun (WGS) entry which is preliminary data.</text>
</comment>
<dbReference type="HOGENOM" id="CLU_699852_0_0_4"/>
<keyword evidence="4" id="KW-1185">Reference proteome</keyword>
<accession>G4CFK7</accession>
<dbReference type="RefSeq" id="WP_009118090.1">
    <property type="nucleotide sequence ID" value="NZ_JH164926.1"/>
</dbReference>
<gene>
    <name evidence="3" type="ORF">HMPREF9371_0396</name>
</gene>
<evidence type="ECO:0000256" key="1">
    <source>
        <dbReference type="SAM" id="Coils"/>
    </source>
</evidence>
<dbReference type="STRING" id="1032488.HMPREF9371_0396"/>
<feature type="coiled-coil region" evidence="1">
    <location>
        <begin position="200"/>
        <end position="236"/>
    </location>
</feature>
<protein>
    <submittedName>
        <fullName evidence="3">Uncharacterized protein</fullName>
    </submittedName>
</protein>
<dbReference type="AlphaFoldDB" id="G4CFK7"/>
<name>G4CFK7_9NEIS</name>
<feature type="signal peptide" evidence="2">
    <location>
        <begin position="1"/>
        <end position="19"/>
    </location>
</feature>
<dbReference type="EMBL" id="AGAY01000014">
    <property type="protein sequence ID" value="EGY53383.1"/>
    <property type="molecule type" value="Genomic_DNA"/>
</dbReference>
<evidence type="ECO:0000313" key="3">
    <source>
        <dbReference type="EMBL" id="EGY53383.1"/>
    </source>
</evidence>
<organism evidence="3 4">
    <name type="scientific">Neisseria shayeganii 871</name>
    <dbReference type="NCBI Taxonomy" id="1032488"/>
    <lineage>
        <taxon>Bacteria</taxon>
        <taxon>Pseudomonadati</taxon>
        <taxon>Pseudomonadota</taxon>
        <taxon>Betaproteobacteria</taxon>
        <taxon>Neisseriales</taxon>
        <taxon>Neisseriaceae</taxon>
        <taxon>Neisseria</taxon>
    </lineage>
</organism>
<dbReference type="Gene3D" id="1.20.1270.180">
    <property type="match status" value="1"/>
</dbReference>
<dbReference type="Proteomes" id="UP000003019">
    <property type="component" value="Unassembled WGS sequence"/>
</dbReference>
<keyword evidence="2" id="KW-0732">Signal</keyword>
<feature type="chain" id="PRO_5003462043" evidence="2">
    <location>
        <begin position="20"/>
        <end position="394"/>
    </location>
</feature>
<dbReference type="PATRIC" id="fig|1032488.3.peg.367"/>
<dbReference type="OrthoDB" id="8609721at2"/>
<evidence type="ECO:0000313" key="4">
    <source>
        <dbReference type="Proteomes" id="UP000003019"/>
    </source>
</evidence>
<sequence length="394" mass="43003">MKRLLLCTLLSAACLSACGEKDAPSALSCSAPEVVEALKQQIRQESAVQAALGNHADQLPSVSDAAAVNSGLEALGLAIDDIRTVQPAGKDNAALACEASLRLTPTADAALKLQESFTRYMSVHETDGIDMESVMSNGLRADGKQGYFRSLSYTVQATDDGAKTVVELDSKAAAAALSLPLRFYLAHAQLKHDAQVLEQAASAEAARQQELDALNQAQLQARLEAAKSENQGWHRQLNQQWQSLPPAARAALKTDQEQWNRLRESECAYFGKSESSEPLEQEVLRLECDSQRIEQRLPELAQNAETHLLAAVNEARRQNQQADQEIRRLWQSIPDDVKTIIGQDYQNWNSATSAKCAAAAQQAGSNHAAQLARLQCETEETRSKINELRGYVVQ</sequence>